<dbReference type="InterPro" id="IPR003995">
    <property type="entry name" value="RTX_toxin_determinant-A"/>
</dbReference>
<dbReference type="InterPro" id="IPR001343">
    <property type="entry name" value="Hemolysn_Ca-bd"/>
</dbReference>
<dbReference type="InterPro" id="IPR011049">
    <property type="entry name" value="Serralysin-like_metalloprot_C"/>
</dbReference>
<name>A0ABV7TJC8_9RHOB</name>
<dbReference type="Pfam" id="PF08548">
    <property type="entry name" value="Peptidase_M10_C"/>
    <property type="match status" value="1"/>
</dbReference>
<evidence type="ECO:0000259" key="10">
    <source>
        <dbReference type="Pfam" id="PF08548"/>
    </source>
</evidence>
<evidence type="ECO:0000256" key="4">
    <source>
        <dbReference type="ARBA" id="ARBA00022525"/>
    </source>
</evidence>
<dbReference type="PRINTS" id="PR00313">
    <property type="entry name" value="CABNDNGRPT"/>
</dbReference>
<evidence type="ECO:0000256" key="9">
    <source>
        <dbReference type="SAM" id="MobiDB-lite"/>
    </source>
</evidence>
<evidence type="ECO:0000256" key="1">
    <source>
        <dbReference type="ARBA" id="ARBA00001913"/>
    </source>
</evidence>
<protein>
    <submittedName>
        <fullName evidence="11">M10 family metallopeptidase</fullName>
    </submittedName>
</protein>
<evidence type="ECO:0000313" key="11">
    <source>
        <dbReference type="EMBL" id="MFC3615396.1"/>
    </source>
</evidence>
<dbReference type="PRINTS" id="PR01488">
    <property type="entry name" value="RTXTOXINA"/>
</dbReference>
<comment type="subcellular location">
    <subcellularLocation>
        <location evidence="2">Membrane</location>
    </subcellularLocation>
    <subcellularLocation>
        <location evidence="3">Secreted</location>
    </subcellularLocation>
</comment>
<comment type="cofactor">
    <cofactor evidence="1">
        <name>Ca(2+)</name>
        <dbReference type="ChEBI" id="CHEBI:29108"/>
    </cofactor>
</comment>
<dbReference type="EMBL" id="JBHRXI010000017">
    <property type="protein sequence ID" value="MFC3615396.1"/>
    <property type="molecule type" value="Genomic_DNA"/>
</dbReference>
<sequence length="592" mass="62179">MPIPVAPTGEPEIDGILWGWKWDSPHLTVSFPSEIRAYSGYNTVENFSPFTQIEAEQIFDLVLAHLSTFTGLTFTHDPSDGGDLRFAQASGIDYGPEHFVPGLHAPGGIGSAEANPPDPNLIGAHAVGDNWFTTGQYRPSLLGSFHHAAGLLHEVGHALGLKHGHATQTWSHDASVTLPALPAEQDSQEFSVMTYRGYVGGPLNGASGEEEYPWTYMLNDMAALQHMYGANFGGGSNNGDSTYRFDPNTGEMSVDGLGFGAPYGAKILLTIWDGGGEDRYDFSNYDQDQSIDLRPGAFSTFSMPQLANLANGPEEDAKLARGNVANPYLYQGDLRSLIEHVDTGGGNDTIAGNQAGNHIRSGAGHDVLWGGDGEDRLIGASGDDVIDGGTGTDTVNGGDGNDSLIGGPADTDLRDIIFGGAGDDRADGGGGNDLIYGQEGHDTLSGGYGSDELQGQSGNDVISGGALSDLIFGGDGADFVNGGFGHDRINGGNGGDRFFHLGILDHGSDWVQDFNTAEGDALFFGSTATSKDFQVNLAHTATLDGDRAGDDAAREAFVIYRPTGQIIWALIDGEAQASISLQLAGEVFDLLA</sequence>
<dbReference type="PANTHER" id="PTHR38340">
    <property type="entry name" value="S-LAYER PROTEIN"/>
    <property type="match status" value="1"/>
</dbReference>
<comment type="caution">
    <text evidence="11">The sequence shown here is derived from an EMBL/GenBank/DDBJ whole genome shotgun (WGS) entry which is preliminary data.</text>
</comment>
<keyword evidence="4" id="KW-0964">Secreted</keyword>
<evidence type="ECO:0000256" key="3">
    <source>
        <dbReference type="ARBA" id="ARBA00004613"/>
    </source>
</evidence>
<keyword evidence="6" id="KW-0677">Repeat</keyword>
<dbReference type="InterPro" id="IPR024079">
    <property type="entry name" value="MetalloPept_cat_dom_sf"/>
</dbReference>
<keyword evidence="7" id="KW-0843">Virulence</keyword>
<keyword evidence="5" id="KW-0800">Toxin</keyword>
<evidence type="ECO:0000256" key="2">
    <source>
        <dbReference type="ARBA" id="ARBA00004370"/>
    </source>
</evidence>
<reference evidence="12" key="1">
    <citation type="journal article" date="2019" name="Int. J. Syst. Evol. Microbiol.">
        <title>The Global Catalogue of Microorganisms (GCM) 10K type strain sequencing project: providing services to taxonomists for standard genome sequencing and annotation.</title>
        <authorList>
            <consortium name="The Broad Institute Genomics Platform"/>
            <consortium name="The Broad Institute Genome Sequencing Center for Infectious Disease"/>
            <person name="Wu L."/>
            <person name="Ma J."/>
        </authorList>
    </citation>
    <scope>NUCLEOTIDE SEQUENCE [LARGE SCALE GENOMIC DNA]</scope>
    <source>
        <strain evidence="12">KCTC 42911</strain>
    </source>
</reference>
<dbReference type="InterPro" id="IPR018511">
    <property type="entry name" value="Hemolysin-typ_Ca-bd_CS"/>
</dbReference>
<keyword evidence="8" id="KW-0472">Membrane</keyword>
<dbReference type="PANTHER" id="PTHR38340:SF1">
    <property type="entry name" value="S-LAYER PROTEIN"/>
    <property type="match status" value="1"/>
</dbReference>
<gene>
    <name evidence="11" type="ORF">ACFORG_16690</name>
</gene>
<evidence type="ECO:0000313" key="12">
    <source>
        <dbReference type="Proteomes" id="UP001595629"/>
    </source>
</evidence>
<feature type="region of interest" description="Disordered" evidence="9">
    <location>
        <begin position="436"/>
        <end position="459"/>
    </location>
</feature>
<keyword evidence="12" id="KW-1185">Reference proteome</keyword>
<dbReference type="InterPro" id="IPR013858">
    <property type="entry name" value="Peptidase_M10B_C"/>
</dbReference>
<dbReference type="Pfam" id="PF00353">
    <property type="entry name" value="HemolysinCabind"/>
    <property type="match status" value="3"/>
</dbReference>
<dbReference type="SUPFAM" id="SSF51120">
    <property type="entry name" value="beta-Roll"/>
    <property type="match status" value="2"/>
</dbReference>
<evidence type="ECO:0000256" key="6">
    <source>
        <dbReference type="ARBA" id="ARBA00022737"/>
    </source>
</evidence>
<organism evidence="11 12">
    <name type="scientific">Lutimaribacter marinistellae</name>
    <dbReference type="NCBI Taxonomy" id="1820329"/>
    <lineage>
        <taxon>Bacteria</taxon>
        <taxon>Pseudomonadati</taxon>
        <taxon>Pseudomonadota</taxon>
        <taxon>Alphaproteobacteria</taxon>
        <taxon>Rhodobacterales</taxon>
        <taxon>Roseobacteraceae</taxon>
        <taxon>Lutimaribacter</taxon>
    </lineage>
</organism>
<dbReference type="Proteomes" id="UP001595629">
    <property type="component" value="Unassembled WGS sequence"/>
</dbReference>
<dbReference type="CDD" id="cd04277">
    <property type="entry name" value="ZnMc_serralysin_like"/>
    <property type="match status" value="1"/>
</dbReference>
<dbReference type="Gene3D" id="2.150.10.10">
    <property type="entry name" value="Serralysin-like metalloprotease, C-terminal"/>
    <property type="match status" value="2"/>
</dbReference>
<feature type="domain" description="Peptidase M10 serralysin C-terminal" evidence="10">
    <location>
        <begin position="239"/>
        <end position="299"/>
    </location>
</feature>
<dbReference type="InterPro" id="IPR050557">
    <property type="entry name" value="RTX_toxin/Mannuronan_C5-epim"/>
</dbReference>
<dbReference type="InterPro" id="IPR034033">
    <property type="entry name" value="Serralysin-like"/>
</dbReference>
<evidence type="ECO:0000256" key="8">
    <source>
        <dbReference type="ARBA" id="ARBA00023136"/>
    </source>
</evidence>
<accession>A0ABV7TJC8</accession>
<dbReference type="RefSeq" id="WP_386736670.1">
    <property type="nucleotide sequence ID" value="NZ_JBHRXI010000017.1"/>
</dbReference>
<evidence type="ECO:0000256" key="7">
    <source>
        <dbReference type="ARBA" id="ARBA00023026"/>
    </source>
</evidence>
<dbReference type="SUPFAM" id="SSF55486">
    <property type="entry name" value="Metalloproteases ('zincins'), catalytic domain"/>
    <property type="match status" value="1"/>
</dbReference>
<proteinExistence type="predicted"/>
<evidence type="ECO:0000256" key="5">
    <source>
        <dbReference type="ARBA" id="ARBA00022656"/>
    </source>
</evidence>
<dbReference type="PROSITE" id="PS00330">
    <property type="entry name" value="HEMOLYSIN_CALCIUM"/>
    <property type="match status" value="1"/>
</dbReference>
<dbReference type="Gene3D" id="3.40.390.10">
    <property type="entry name" value="Collagenase (Catalytic Domain)"/>
    <property type="match status" value="1"/>
</dbReference>